<keyword evidence="2" id="KW-1185">Reference proteome</keyword>
<dbReference type="Gene3D" id="1.25.40.10">
    <property type="entry name" value="Tetratricopeptide repeat domain"/>
    <property type="match status" value="1"/>
</dbReference>
<evidence type="ECO:0000313" key="2">
    <source>
        <dbReference type="Proteomes" id="UP001500888"/>
    </source>
</evidence>
<dbReference type="Proteomes" id="UP001500888">
    <property type="component" value="Unassembled WGS sequence"/>
</dbReference>
<gene>
    <name evidence="1" type="ORF">GCM10022226_82280</name>
</gene>
<evidence type="ECO:0000313" key="1">
    <source>
        <dbReference type="EMBL" id="GAA3846264.1"/>
    </source>
</evidence>
<dbReference type="EMBL" id="BAAAZR010000063">
    <property type="protein sequence ID" value="GAA3846264.1"/>
    <property type="molecule type" value="Genomic_DNA"/>
</dbReference>
<organism evidence="1 2">
    <name type="scientific">Sphaerisporangium flaviroseum</name>
    <dbReference type="NCBI Taxonomy" id="509199"/>
    <lineage>
        <taxon>Bacteria</taxon>
        <taxon>Bacillati</taxon>
        <taxon>Actinomycetota</taxon>
        <taxon>Actinomycetes</taxon>
        <taxon>Streptosporangiales</taxon>
        <taxon>Streptosporangiaceae</taxon>
        <taxon>Sphaerisporangium</taxon>
    </lineage>
</organism>
<dbReference type="InterPro" id="IPR011990">
    <property type="entry name" value="TPR-like_helical_dom_sf"/>
</dbReference>
<accession>A0ABP7JJ85</accession>
<protein>
    <recommendedName>
        <fullName evidence="3">Tetratricopeptide repeat protein</fullName>
    </recommendedName>
</protein>
<reference evidence="2" key="1">
    <citation type="journal article" date="2019" name="Int. J. Syst. Evol. Microbiol.">
        <title>The Global Catalogue of Microorganisms (GCM) 10K type strain sequencing project: providing services to taxonomists for standard genome sequencing and annotation.</title>
        <authorList>
            <consortium name="The Broad Institute Genomics Platform"/>
            <consortium name="The Broad Institute Genome Sequencing Center for Infectious Disease"/>
            <person name="Wu L."/>
            <person name="Ma J."/>
        </authorList>
    </citation>
    <scope>NUCLEOTIDE SEQUENCE [LARGE SCALE GENOMIC DNA]</scope>
    <source>
        <strain evidence="2">JCM 16908</strain>
    </source>
</reference>
<comment type="caution">
    <text evidence="1">The sequence shown here is derived from an EMBL/GenBank/DDBJ whole genome shotgun (WGS) entry which is preliminary data.</text>
</comment>
<evidence type="ECO:0008006" key="3">
    <source>
        <dbReference type="Google" id="ProtNLM"/>
    </source>
</evidence>
<name>A0ABP7JJ85_9ACTN</name>
<dbReference type="SUPFAM" id="SSF48452">
    <property type="entry name" value="TPR-like"/>
    <property type="match status" value="1"/>
</dbReference>
<sequence length="719" mass="76865">MSAQERRLSAIGEAAAGVLRHTDYHLVRAEDVAAAVRLSREGQSGRRSAVWLYNEVKSRRVLVALALHHAFVEFADRNGPPERPVTPGSLVEARDLVTQSLLLVARFHRAEAFLTQQVQLGIGDIATSEKRQSAPQGAPSWPDSAMGRAAAAGWAGRVVAYADHLRPVIAAAAHAVCLPPAGWARACAEKLSDLAFDALTDDADGPVDRQAAALSAHWYERHLIPLAGTWINDLDVAERTRDVARRAGVGTRAEADAQVSVLRSILDTGILLERASREAAELSRLLSPPEAGTETDLRARCDVESRRGLALLRYGDLEGAQAGFRSSLDLAENEVKAYDREAAALYAARARHNLGEVLVERGRPVEGAELIGQAHAARAEGAGESAGVSPSWRRFTLTAQAAARAAVRAGKVVDGLIKAEAVVADRHARLGDPGDINVVAARVSLGEALLEAGQPIEARHVLQEAGRQRADLLQPTAYWPNHDTVRMAQVELTLGDPSAVLRLLERAPVLDDWFAAHVSFRLWAEARTAHALAMALGDDVGTALSGLRELADLLAPAPADGLVLSVARALAEVQLWSGDPAAAPATLKRVRAAETEPGDPPGRARTLLLAARCEDARGDDKAAERHRAALEALKDSGVDAQHPLLLEGRYDAAAHRFETGRFDGLDELLAPLLKRAPLAHGRPPLGDGHPLLLKAVTLADRSGAVHLPRAPRQVLWEDA</sequence>
<proteinExistence type="predicted"/>
<dbReference type="RefSeq" id="WP_344953597.1">
    <property type="nucleotide sequence ID" value="NZ_BAAAZR010000063.1"/>
</dbReference>